<sequence length="209" mass="24407">MYEMKNQLILGFHGCDEETCQKLINSPKEFHFNKNPYDWLGHGMYFWENDLNRAWKWALERHRQGKIKQPAVVGAYIAAGNCCDFLNIKHTKRLVGYYEEMIAEHGIMFYNEDVKSDPYKDKLLRKLDCAVIEYMHKRMSMSRELERQKLGFELTASFDTVRNAFLEGASAFPGSAIKLKTHIQICVRNPHNILAFFRPRLKPALDLAA</sequence>
<name>A0A1K1PKK1_9BACT</name>
<keyword evidence="4" id="KW-1185">Reference proteome</keyword>
<protein>
    <recommendedName>
        <fullName evidence="5">DUF3990 domain-containing protein</fullName>
    </recommendedName>
</protein>
<evidence type="ECO:0000313" key="2">
    <source>
        <dbReference type="EMBL" id="WQG88391.1"/>
    </source>
</evidence>
<evidence type="ECO:0000313" key="4">
    <source>
        <dbReference type="Proteomes" id="UP001326715"/>
    </source>
</evidence>
<accession>A0A1K1PKK1</accession>
<dbReference type="SUPFAM" id="SSF56399">
    <property type="entry name" value="ADP-ribosylation"/>
    <property type="match status" value="1"/>
</dbReference>
<reference evidence="2 4" key="2">
    <citation type="submission" date="2023-11" db="EMBL/GenBank/DDBJ databases">
        <title>MicrobeMod: A computational toolkit for identifying prokaryotic methylation and restriction-modification with nanopore sequencing.</title>
        <authorList>
            <person name="Crits-Christoph A."/>
            <person name="Kang S.C."/>
            <person name="Lee H."/>
            <person name="Ostrov N."/>
        </authorList>
    </citation>
    <scope>NUCLEOTIDE SEQUENCE [LARGE SCALE GENOMIC DNA]</scope>
    <source>
        <strain evidence="2 4">ATCC 23090</strain>
    </source>
</reference>
<evidence type="ECO:0008006" key="5">
    <source>
        <dbReference type="Google" id="ProtNLM"/>
    </source>
</evidence>
<dbReference type="RefSeq" id="WP_072359560.1">
    <property type="nucleotide sequence ID" value="NZ_CP140154.1"/>
</dbReference>
<dbReference type="AlphaFoldDB" id="A0A1K1PKK1"/>
<evidence type="ECO:0000313" key="1">
    <source>
        <dbReference type="EMBL" id="SFW47957.1"/>
    </source>
</evidence>
<dbReference type="STRING" id="1004.SAMN05661012_02052"/>
<organism evidence="1 3">
    <name type="scientific">Chitinophaga sancti</name>
    <dbReference type="NCBI Taxonomy" id="1004"/>
    <lineage>
        <taxon>Bacteria</taxon>
        <taxon>Pseudomonadati</taxon>
        <taxon>Bacteroidota</taxon>
        <taxon>Chitinophagia</taxon>
        <taxon>Chitinophagales</taxon>
        <taxon>Chitinophagaceae</taxon>
        <taxon>Chitinophaga</taxon>
    </lineage>
</organism>
<dbReference type="OrthoDB" id="9800843at2"/>
<gene>
    <name evidence="1" type="ORF">SAMN05661012_02052</name>
    <name evidence="2" type="ORF">SR876_26065</name>
</gene>
<dbReference type="Proteomes" id="UP000183788">
    <property type="component" value="Unassembled WGS sequence"/>
</dbReference>
<dbReference type="Proteomes" id="UP001326715">
    <property type="component" value="Chromosome"/>
</dbReference>
<proteinExistence type="predicted"/>
<evidence type="ECO:0000313" key="3">
    <source>
        <dbReference type="Proteomes" id="UP000183788"/>
    </source>
</evidence>
<dbReference type="EMBL" id="CP140154">
    <property type="protein sequence ID" value="WQG88391.1"/>
    <property type="molecule type" value="Genomic_DNA"/>
</dbReference>
<reference evidence="1 3" key="1">
    <citation type="submission" date="2016-11" db="EMBL/GenBank/DDBJ databases">
        <authorList>
            <person name="Jaros S."/>
            <person name="Januszkiewicz K."/>
            <person name="Wedrychowicz H."/>
        </authorList>
    </citation>
    <scope>NUCLEOTIDE SEQUENCE [LARGE SCALE GENOMIC DNA]</scope>
    <source>
        <strain evidence="1 3">DSM 784</strain>
    </source>
</reference>
<dbReference type="EMBL" id="FPIZ01000005">
    <property type="protein sequence ID" value="SFW47957.1"/>
    <property type="molecule type" value="Genomic_DNA"/>
</dbReference>